<evidence type="ECO:0000313" key="1">
    <source>
        <dbReference type="EMBL" id="EFM01768.1"/>
    </source>
</evidence>
<comment type="caution">
    <text evidence="1">The sequence shown here is derived from an EMBL/GenBank/DDBJ whole genome shotgun (WGS) entry which is preliminary data.</text>
</comment>
<evidence type="ECO:0000313" key="2">
    <source>
        <dbReference type="Proteomes" id="UP000004394"/>
    </source>
</evidence>
<sequence>MTLLHLPEWQVGKVYYSYSRFAQKGSYHSQLFALFCNRFSVFDAQEFEIARS</sequence>
<gene>
    <name evidence="1" type="ORF">HMPREF0658_1256</name>
</gene>
<dbReference type="HOGENOM" id="CLU_3083215_0_0_10"/>
<proteinExistence type="predicted"/>
<dbReference type="Proteomes" id="UP000004394">
    <property type="component" value="Unassembled WGS sequence"/>
</dbReference>
<dbReference type="AlphaFoldDB" id="E0NT29"/>
<reference evidence="1" key="1">
    <citation type="submission" date="2010-07" db="EMBL/GenBank/DDBJ databases">
        <authorList>
            <person name="Muzny D."/>
            <person name="Qin X."/>
            <person name="Deng J."/>
            <person name="Jiang H."/>
            <person name="Liu Y."/>
            <person name="Qu J."/>
            <person name="Song X.-Z."/>
            <person name="Zhang L."/>
            <person name="Thornton R."/>
            <person name="Coyle M."/>
            <person name="Francisco L."/>
            <person name="Jackson L."/>
            <person name="Javaid M."/>
            <person name="Korchina V."/>
            <person name="Kovar C."/>
            <person name="Mata R."/>
            <person name="Mathew T."/>
            <person name="Ngo R."/>
            <person name="Nguyen L."/>
            <person name="Nguyen N."/>
            <person name="Okwuonu G."/>
            <person name="Ongeri F."/>
            <person name="Pham C."/>
            <person name="Simmons D."/>
            <person name="Wilczek-Boney K."/>
            <person name="Hale W."/>
            <person name="Jakkamsetti A."/>
            <person name="Pham P."/>
            <person name="Ruth R."/>
            <person name="San Lucas F."/>
            <person name="Warren J."/>
            <person name="Zhang J."/>
            <person name="Zhao Z."/>
            <person name="Zhou C."/>
            <person name="Zhu D."/>
            <person name="Lee S."/>
            <person name="Bess C."/>
            <person name="Blankenburg K."/>
            <person name="Forbes L."/>
            <person name="Fu Q."/>
            <person name="Gubbala S."/>
            <person name="Hirani K."/>
            <person name="Jayaseelan J.C."/>
            <person name="Lara F."/>
            <person name="Munidasa M."/>
            <person name="Palculict T."/>
            <person name="Patil S."/>
            <person name="Pu L.-L."/>
            <person name="Saada N."/>
            <person name="Tang L."/>
            <person name="Weissenberger G."/>
            <person name="Zhu Y."/>
            <person name="Hemphill L."/>
            <person name="Shang Y."/>
            <person name="Youmans B."/>
            <person name="Ayvaz T."/>
            <person name="Ross M."/>
            <person name="Santibanez J."/>
            <person name="Aqrawi P."/>
            <person name="Gross S."/>
            <person name="Joshi V."/>
            <person name="Fowler G."/>
            <person name="Nazareth L."/>
            <person name="Reid J."/>
            <person name="Worley K."/>
            <person name="Petrosino J."/>
            <person name="Highlander S."/>
            <person name="Gibbs R."/>
        </authorList>
    </citation>
    <scope>NUCLEOTIDE SEQUENCE [LARGE SCALE GENOMIC DNA]</scope>
    <source>
        <strain evidence="1">DSM 16973</strain>
    </source>
</reference>
<name>E0NT29_9BACT</name>
<dbReference type="EMBL" id="AEEI01000043">
    <property type="protein sequence ID" value="EFM01768.1"/>
    <property type="molecule type" value="Genomic_DNA"/>
</dbReference>
<accession>E0NT29</accession>
<protein>
    <submittedName>
        <fullName evidence="1">Uncharacterized protein</fullName>
    </submittedName>
</protein>
<dbReference type="STRING" id="862515.HMPREF0658_1256"/>
<keyword evidence="2" id="KW-1185">Reference proteome</keyword>
<organism evidence="1 2">
    <name type="scientific">Hoylesella marshii DSM 16973 = JCM 13450</name>
    <dbReference type="NCBI Taxonomy" id="862515"/>
    <lineage>
        <taxon>Bacteria</taxon>
        <taxon>Pseudomonadati</taxon>
        <taxon>Bacteroidota</taxon>
        <taxon>Bacteroidia</taxon>
        <taxon>Bacteroidales</taxon>
        <taxon>Prevotellaceae</taxon>
        <taxon>Hoylesella</taxon>
    </lineage>
</organism>
<dbReference type="BioCyc" id="PMAR862515-HMP:GMOO-1278-MONOMER"/>